<proteinExistence type="predicted"/>
<comment type="caution">
    <text evidence="2">The sequence shown here is derived from an EMBL/GenBank/DDBJ whole genome shotgun (WGS) entry which is preliminary data.</text>
</comment>
<keyword evidence="3" id="KW-1185">Reference proteome</keyword>
<dbReference type="RefSeq" id="WP_106611953.1">
    <property type="nucleotide sequence ID" value="NZ_JAUSTO010000005.1"/>
</dbReference>
<feature type="domain" description="Metallo-beta-lactamase" evidence="1">
    <location>
        <begin position="11"/>
        <end position="193"/>
    </location>
</feature>
<protein>
    <submittedName>
        <fullName evidence="2">Phosphoribosyl 1,2-cyclic phosphodiesterase</fullName>
    </submittedName>
</protein>
<dbReference type="EMBL" id="JAUSTO010000005">
    <property type="protein sequence ID" value="MDQ0152377.1"/>
    <property type="molecule type" value="Genomic_DNA"/>
</dbReference>
<evidence type="ECO:0000259" key="1">
    <source>
        <dbReference type="SMART" id="SM00849"/>
    </source>
</evidence>
<name>A0AAE3VA71_9FIRM</name>
<evidence type="ECO:0000313" key="2">
    <source>
        <dbReference type="EMBL" id="MDQ0152377.1"/>
    </source>
</evidence>
<accession>A0AAE3VA71</accession>
<dbReference type="InterPro" id="IPR052533">
    <property type="entry name" value="WalJ/YycJ-like"/>
</dbReference>
<evidence type="ECO:0000313" key="3">
    <source>
        <dbReference type="Proteomes" id="UP001241537"/>
    </source>
</evidence>
<reference evidence="2" key="1">
    <citation type="submission" date="2023-07" db="EMBL/GenBank/DDBJ databases">
        <title>Genomic Encyclopedia of Type Strains, Phase IV (KMG-IV): sequencing the most valuable type-strain genomes for metagenomic binning, comparative biology and taxonomic classification.</title>
        <authorList>
            <person name="Goeker M."/>
        </authorList>
    </citation>
    <scope>NUCLEOTIDE SEQUENCE</scope>
    <source>
        <strain evidence="2">DSM 19659</strain>
    </source>
</reference>
<dbReference type="SMART" id="SM00849">
    <property type="entry name" value="Lactamase_B"/>
    <property type="match status" value="1"/>
</dbReference>
<dbReference type="Pfam" id="PF12706">
    <property type="entry name" value="Lactamase_B_2"/>
    <property type="match status" value="1"/>
</dbReference>
<dbReference type="PANTHER" id="PTHR47619">
    <property type="entry name" value="METALLO-HYDROLASE YYCJ-RELATED"/>
    <property type="match status" value="1"/>
</dbReference>
<dbReference type="Proteomes" id="UP001241537">
    <property type="component" value="Unassembled WGS sequence"/>
</dbReference>
<dbReference type="Gene3D" id="3.60.15.10">
    <property type="entry name" value="Ribonuclease Z/Hydroxyacylglutathione hydrolase-like"/>
    <property type="match status" value="1"/>
</dbReference>
<gene>
    <name evidence="2" type="ORF">J2S20_001066</name>
</gene>
<sequence length="265" mass="29027">MRFVSIASGSSGNSIYVGTSDTHILVDAGISNRRIERGLGELGVKADELSALVVTHEHSDHVKGLTVLMKKHHVPLFATAGTVAALKRSCCFEGCDEELIHIVRAEERFSVGDMELLPFSIDHDAAEPVAYRIESGGRAVAVATDMGHYTEQTVARLERLDALLLESNHDVRMLEAGPYPYSLKRRILGNFGHLSNESAGKLLTEILHDGLKQILLGHLSKENNIPELAYETVRCEIGAGDCPYGANDFPIAVAQRDCRSEIYEF</sequence>
<dbReference type="SUPFAM" id="SSF56281">
    <property type="entry name" value="Metallo-hydrolase/oxidoreductase"/>
    <property type="match status" value="1"/>
</dbReference>
<dbReference type="InterPro" id="IPR001279">
    <property type="entry name" value="Metallo-B-lactamas"/>
</dbReference>
<dbReference type="InterPro" id="IPR036866">
    <property type="entry name" value="RibonucZ/Hydroxyglut_hydro"/>
</dbReference>
<dbReference type="PANTHER" id="PTHR47619:SF1">
    <property type="entry name" value="EXODEOXYRIBONUCLEASE WALJ"/>
    <property type="match status" value="1"/>
</dbReference>
<organism evidence="2 3">
    <name type="scientific">Moryella indoligenes</name>
    <dbReference type="NCBI Taxonomy" id="371674"/>
    <lineage>
        <taxon>Bacteria</taxon>
        <taxon>Bacillati</taxon>
        <taxon>Bacillota</taxon>
        <taxon>Clostridia</taxon>
        <taxon>Lachnospirales</taxon>
        <taxon>Lachnospiraceae</taxon>
        <taxon>Moryella</taxon>
    </lineage>
</organism>
<dbReference type="AlphaFoldDB" id="A0AAE3VA71"/>